<dbReference type="RefSeq" id="WP_104711502.1">
    <property type="nucleotide sequence ID" value="NZ_FZKX01000036.1"/>
</dbReference>
<reference evidence="1" key="1">
    <citation type="submission" date="2016-10" db="EMBL/GenBank/DDBJ databases">
        <title>Proteomic and phylogenetic analysis of the outer membrane protein repertoire of gastric Helicobacter species.</title>
        <authorList>
            <person name="Joosten M."/>
        </authorList>
    </citation>
    <scope>NUCLEOTIDE SEQUENCE</scope>
    <source>
        <strain evidence="1">CS7</strain>
    </source>
</reference>
<proteinExistence type="predicted"/>
<organism evidence="1">
    <name type="scientific">Helicobacter felis</name>
    <dbReference type="NCBI Taxonomy" id="214"/>
    <lineage>
        <taxon>Bacteria</taxon>
        <taxon>Pseudomonadati</taxon>
        <taxon>Campylobacterota</taxon>
        <taxon>Epsilonproteobacteria</taxon>
        <taxon>Campylobacterales</taxon>
        <taxon>Helicobacteraceae</taxon>
        <taxon>Helicobacter</taxon>
    </lineage>
</organism>
<gene>
    <name evidence="1" type="primary">omp961</name>
</gene>
<sequence length="216" mass="23703">MAKQYATFSGNLFGADIQVGYKQFFGGGKIFGLRYYGFFSGQGGSGSYTSQPLYTTVTVNQAAANLFYGVGADFLYNFYENSDRTYGAFVGVMVGGSSWLMGEAKYDGQCAITDNNGNCQTLNEASKQAVAGYNNVDGAKATFSPTYVQFLFNIGFRMNFSKHQGFEFGVRIPTIDDPYVKLEATKNIEGFAKKGDYGMQTLRRTVGVFANYVINF</sequence>
<dbReference type="PRINTS" id="PR01776">
    <property type="entry name" value="HPOMPFAMILY"/>
</dbReference>
<dbReference type="EMBL" id="LT633078">
    <property type="protein sequence ID" value="SFZ71172.1"/>
    <property type="molecule type" value="Genomic_DNA"/>
</dbReference>
<protein>
    <submittedName>
        <fullName evidence="1">OMP961</fullName>
    </submittedName>
</protein>
<dbReference type="InterPro" id="IPR002718">
    <property type="entry name" value="OMP_Helicobacter"/>
</dbReference>
<accession>A0A1M4NGC0</accession>
<name>A0A1M4NGC0_HELFE</name>
<dbReference type="Pfam" id="PF01856">
    <property type="entry name" value="HP_OMP"/>
    <property type="match status" value="1"/>
</dbReference>
<dbReference type="AlphaFoldDB" id="A0A1M4NGC0"/>
<evidence type="ECO:0000313" key="1">
    <source>
        <dbReference type="EMBL" id="SFZ71172.1"/>
    </source>
</evidence>